<comment type="caution">
    <text evidence="1">The sequence shown here is derived from an EMBL/GenBank/DDBJ whole genome shotgun (WGS) entry which is preliminary data.</text>
</comment>
<accession>A0ABT2W070</accession>
<sequence>MKALIACEYSRIVSDAFVAKGWDVTSCDILPSEKPGKHYQGDVFDIINDGYDLMIAFPPCTYLTVAANRHIPNNPDRWQKQVEALTFFYNLLNSNIKYIGIENPVGVVSTYIRKPDQIIHPYYFGDNIPKKTCLWLKNLPPLTYAMHDNLFETKTAVEPEYVYYNSKTTKSGKSKYSVLWKLGKGHGHERSKFHQGIATAMAEQWTEYILNNKN</sequence>
<name>A0ABT2W070_9FLAO</name>
<reference evidence="2" key="1">
    <citation type="submission" date="2023-07" db="EMBL/GenBank/DDBJ databases">
        <title>Chryseobacterium sp. strain PBS4-4 Genome sequencing and assembly.</title>
        <authorList>
            <person name="Jung Y."/>
        </authorList>
    </citation>
    <scope>NUCLEOTIDE SEQUENCE [LARGE SCALE GENOMIC DNA]</scope>
    <source>
        <strain evidence="2">PBS4-4</strain>
    </source>
</reference>
<gene>
    <name evidence="1" type="ORF">NZ698_00395</name>
</gene>
<organism evidence="1 2">
    <name type="scientific">Chryseobacterium edaphi</name>
    <dbReference type="NCBI Taxonomy" id="2976532"/>
    <lineage>
        <taxon>Bacteria</taxon>
        <taxon>Pseudomonadati</taxon>
        <taxon>Bacteroidota</taxon>
        <taxon>Flavobacteriia</taxon>
        <taxon>Flavobacteriales</taxon>
        <taxon>Weeksellaceae</taxon>
        <taxon>Chryseobacterium group</taxon>
        <taxon>Chryseobacterium</taxon>
    </lineage>
</organism>
<keyword evidence="2" id="KW-1185">Reference proteome</keyword>
<proteinExistence type="predicted"/>
<dbReference type="RefSeq" id="WP_263000766.1">
    <property type="nucleotide sequence ID" value="NZ_JAOTEM010000001.1"/>
</dbReference>
<evidence type="ECO:0000313" key="2">
    <source>
        <dbReference type="Proteomes" id="UP001208649"/>
    </source>
</evidence>
<dbReference type="Proteomes" id="UP001208649">
    <property type="component" value="Unassembled WGS sequence"/>
</dbReference>
<evidence type="ECO:0008006" key="3">
    <source>
        <dbReference type="Google" id="ProtNLM"/>
    </source>
</evidence>
<protein>
    <recommendedName>
        <fullName evidence="3">DNA cytosine methyltransferase</fullName>
    </recommendedName>
</protein>
<dbReference type="EMBL" id="JAOTEM010000001">
    <property type="protein sequence ID" value="MCU7615639.1"/>
    <property type="molecule type" value="Genomic_DNA"/>
</dbReference>
<evidence type="ECO:0000313" key="1">
    <source>
        <dbReference type="EMBL" id="MCU7615639.1"/>
    </source>
</evidence>